<proteinExistence type="predicted"/>
<evidence type="ECO:0000313" key="3">
    <source>
        <dbReference type="Proteomes" id="UP001212841"/>
    </source>
</evidence>
<feature type="region of interest" description="Disordered" evidence="1">
    <location>
        <begin position="118"/>
        <end position="137"/>
    </location>
</feature>
<gene>
    <name evidence="2" type="ORF">HK097_006478</name>
</gene>
<feature type="non-terminal residue" evidence="2">
    <location>
        <position position="1"/>
    </location>
</feature>
<protein>
    <submittedName>
        <fullName evidence="2">Uncharacterized protein</fullName>
    </submittedName>
</protein>
<dbReference type="EMBL" id="JADGJD010003021">
    <property type="protein sequence ID" value="KAJ3026326.1"/>
    <property type="molecule type" value="Genomic_DNA"/>
</dbReference>
<sequence>TGSTTSSPTMFRRYTIPRSHGAVRTTPLVGRPSPLAREVSSGSSSTVSVSGDESDVQPADLISSLAVDGLAIDGVGPGIDGLRRGSEEGLETREKRRCERYPAEAMDGISAMDGVHPSHTPLDNQKEHKTLHHHTHHHPSSKFNFFRLFGHHGPVRASDLEEARKTHIGDFSIPIEDGLSISPGSSPSPPSHLHLPLPPAAETQPLLAPKTTLQVPSTFRNPHYYMFSRDQHPRSDCDEGFGRFGFGLPLARSLTGASEVAACEDEEGRDKLGVFRGVVVPT</sequence>
<evidence type="ECO:0000256" key="1">
    <source>
        <dbReference type="SAM" id="MobiDB-lite"/>
    </source>
</evidence>
<dbReference type="AlphaFoldDB" id="A0AAD5S702"/>
<reference evidence="2" key="1">
    <citation type="submission" date="2020-05" db="EMBL/GenBank/DDBJ databases">
        <title>Phylogenomic resolution of chytrid fungi.</title>
        <authorList>
            <person name="Stajich J.E."/>
            <person name="Amses K."/>
            <person name="Simmons R."/>
            <person name="Seto K."/>
            <person name="Myers J."/>
            <person name="Bonds A."/>
            <person name="Quandt C.A."/>
            <person name="Barry K."/>
            <person name="Liu P."/>
            <person name="Grigoriev I."/>
            <person name="Longcore J.E."/>
            <person name="James T.Y."/>
        </authorList>
    </citation>
    <scope>NUCLEOTIDE SEQUENCE</scope>
    <source>
        <strain evidence="2">JEL0318</strain>
    </source>
</reference>
<feature type="non-terminal residue" evidence="2">
    <location>
        <position position="282"/>
    </location>
</feature>
<organism evidence="2 3">
    <name type="scientific">Rhizophlyctis rosea</name>
    <dbReference type="NCBI Taxonomy" id="64517"/>
    <lineage>
        <taxon>Eukaryota</taxon>
        <taxon>Fungi</taxon>
        <taxon>Fungi incertae sedis</taxon>
        <taxon>Chytridiomycota</taxon>
        <taxon>Chytridiomycota incertae sedis</taxon>
        <taxon>Chytridiomycetes</taxon>
        <taxon>Rhizophlyctidales</taxon>
        <taxon>Rhizophlyctidaceae</taxon>
        <taxon>Rhizophlyctis</taxon>
    </lineage>
</organism>
<feature type="region of interest" description="Disordered" evidence="1">
    <location>
        <begin position="1"/>
        <end position="55"/>
    </location>
</feature>
<comment type="caution">
    <text evidence="2">The sequence shown here is derived from an EMBL/GenBank/DDBJ whole genome shotgun (WGS) entry which is preliminary data.</text>
</comment>
<evidence type="ECO:0000313" key="2">
    <source>
        <dbReference type="EMBL" id="KAJ3026326.1"/>
    </source>
</evidence>
<feature type="compositionally biased region" description="Low complexity" evidence="1">
    <location>
        <begin position="178"/>
        <end position="195"/>
    </location>
</feature>
<accession>A0AAD5S702</accession>
<keyword evidence="3" id="KW-1185">Reference proteome</keyword>
<name>A0AAD5S702_9FUNG</name>
<feature type="compositionally biased region" description="Low complexity" evidence="1">
    <location>
        <begin position="38"/>
        <end position="51"/>
    </location>
</feature>
<dbReference type="Proteomes" id="UP001212841">
    <property type="component" value="Unassembled WGS sequence"/>
</dbReference>
<feature type="region of interest" description="Disordered" evidence="1">
    <location>
        <begin position="176"/>
        <end position="199"/>
    </location>
</feature>